<dbReference type="InterPro" id="IPR023434">
    <property type="entry name" value="Arginosuc_synth_type_1_subfam"/>
</dbReference>
<comment type="subunit">
    <text evidence="2 10">Homotetramer.</text>
</comment>
<evidence type="ECO:0000256" key="3">
    <source>
        <dbReference type="ARBA" id="ARBA00012286"/>
    </source>
</evidence>
<keyword evidence="7 10" id="KW-0028">Amino-acid biosynthesis</keyword>
<dbReference type="GO" id="GO:0004055">
    <property type="term" value="F:argininosuccinate synthase activity"/>
    <property type="evidence" value="ECO:0007669"/>
    <property type="project" value="UniProtKB-UniRule"/>
</dbReference>
<comment type="pathway">
    <text evidence="1 10">Amino-acid biosynthesis; L-arginine biosynthesis; L-arginine from L-ornithine and carbamoyl phosphate: step 2/3.</text>
</comment>
<feature type="binding site" evidence="10">
    <location>
        <position position="123"/>
    </location>
    <ligand>
        <name>L-aspartate</name>
        <dbReference type="ChEBI" id="CHEBI:29991"/>
    </ligand>
</feature>
<protein>
    <recommendedName>
        <fullName evidence="4 10">Argininosuccinate synthase</fullName>
        <ecNumber evidence="3 10">6.3.4.5</ecNumber>
    </recommendedName>
    <alternativeName>
        <fullName evidence="10">Citrulline--aspartate ligase</fullName>
    </alternativeName>
</protein>
<dbReference type="PROSITE" id="PS00565">
    <property type="entry name" value="ARGININOSUCCIN_SYN_2"/>
    <property type="match status" value="1"/>
</dbReference>
<keyword evidence="5 10" id="KW-0055">Arginine biosynthesis</keyword>
<dbReference type="InterPro" id="IPR014729">
    <property type="entry name" value="Rossmann-like_a/b/a_fold"/>
</dbReference>
<feature type="domain" description="Arginosuccinate synthase C-terminal" evidence="12">
    <location>
        <begin position="178"/>
        <end position="400"/>
    </location>
</feature>
<feature type="binding site" evidence="10">
    <location>
        <position position="179"/>
    </location>
    <ligand>
        <name>L-citrulline</name>
        <dbReference type="ChEBI" id="CHEBI:57743"/>
    </ligand>
</feature>
<dbReference type="NCBIfam" id="NF001770">
    <property type="entry name" value="PRK00509.1"/>
    <property type="match status" value="1"/>
</dbReference>
<dbReference type="PANTHER" id="PTHR11587:SF2">
    <property type="entry name" value="ARGININOSUCCINATE SYNTHASE"/>
    <property type="match status" value="1"/>
</dbReference>
<dbReference type="AlphaFoldDB" id="C5CHW5"/>
<dbReference type="PANTHER" id="PTHR11587">
    <property type="entry name" value="ARGININOSUCCINATE SYNTHASE"/>
    <property type="match status" value="1"/>
</dbReference>
<evidence type="ECO:0000313" key="13">
    <source>
        <dbReference type="EMBL" id="ACR78820.1"/>
    </source>
</evidence>
<dbReference type="FunFam" id="3.40.50.620:FF:000019">
    <property type="entry name" value="Argininosuccinate synthase"/>
    <property type="match status" value="1"/>
</dbReference>
<dbReference type="OrthoDB" id="9801641at2"/>
<dbReference type="eggNOG" id="COG0137">
    <property type="taxonomic scope" value="Bacteria"/>
</dbReference>
<keyword evidence="9 10" id="KW-0067">ATP-binding</keyword>
<feature type="binding site" evidence="10">
    <location>
        <position position="122"/>
    </location>
    <ligand>
        <name>L-aspartate</name>
        <dbReference type="ChEBI" id="CHEBI:29991"/>
    </ligand>
</feature>
<feature type="binding site" evidence="10">
    <location>
        <position position="116"/>
    </location>
    <ligand>
        <name>ATP</name>
        <dbReference type="ChEBI" id="CHEBI:30616"/>
    </ligand>
</feature>
<feature type="binding site" evidence="10">
    <location>
        <position position="122"/>
    </location>
    <ligand>
        <name>L-citrulline</name>
        <dbReference type="ChEBI" id="CHEBI:57743"/>
    </ligand>
</feature>
<comment type="catalytic activity">
    <reaction evidence="10">
        <text>L-citrulline + L-aspartate + ATP = 2-(N(omega)-L-arginino)succinate + AMP + diphosphate + H(+)</text>
        <dbReference type="Rhea" id="RHEA:10932"/>
        <dbReference type="ChEBI" id="CHEBI:15378"/>
        <dbReference type="ChEBI" id="CHEBI:29991"/>
        <dbReference type="ChEBI" id="CHEBI:30616"/>
        <dbReference type="ChEBI" id="CHEBI:33019"/>
        <dbReference type="ChEBI" id="CHEBI:57472"/>
        <dbReference type="ChEBI" id="CHEBI:57743"/>
        <dbReference type="ChEBI" id="CHEBI:456215"/>
        <dbReference type="EC" id="6.3.4.5"/>
    </reaction>
</comment>
<dbReference type="UniPathway" id="UPA00068">
    <property type="reaction ID" value="UER00113"/>
</dbReference>
<dbReference type="HOGENOM" id="CLU_032784_4_2_0"/>
<evidence type="ECO:0000256" key="1">
    <source>
        <dbReference type="ARBA" id="ARBA00004967"/>
    </source>
</evidence>
<dbReference type="GO" id="GO:0006526">
    <property type="term" value="P:L-arginine biosynthetic process"/>
    <property type="evidence" value="ECO:0007669"/>
    <property type="project" value="UniProtKB-UniRule"/>
</dbReference>
<dbReference type="KEGG" id="kol:Kole_0092"/>
<feature type="binding site" evidence="10">
    <location>
        <position position="126"/>
    </location>
    <ligand>
        <name>L-citrulline</name>
        <dbReference type="ChEBI" id="CHEBI:57743"/>
    </ligand>
</feature>
<dbReference type="InterPro" id="IPR024074">
    <property type="entry name" value="AS_cat/multimer_dom_body"/>
</dbReference>
<dbReference type="Proteomes" id="UP000002382">
    <property type="component" value="Chromosome"/>
</dbReference>
<feature type="binding site" evidence="10">
    <location>
        <position position="86"/>
    </location>
    <ligand>
        <name>L-citrulline</name>
        <dbReference type="ChEBI" id="CHEBI:57743"/>
    </ligand>
</feature>
<evidence type="ECO:0000256" key="8">
    <source>
        <dbReference type="ARBA" id="ARBA00022741"/>
    </source>
</evidence>
<dbReference type="InterPro" id="IPR048267">
    <property type="entry name" value="Arginosuc_syn_N"/>
</dbReference>
<dbReference type="NCBIfam" id="TIGR00032">
    <property type="entry name" value="argG"/>
    <property type="match status" value="1"/>
</dbReference>
<comment type="subcellular location">
    <subcellularLocation>
        <location evidence="10">Cytoplasm</location>
    </subcellularLocation>
</comment>
<dbReference type="Gene3D" id="1.20.5.470">
    <property type="entry name" value="Single helix bin"/>
    <property type="match status" value="1"/>
</dbReference>
<reference evidence="13 14" key="1">
    <citation type="submission" date="2009-06" db="EMBL/GenBank/DDBJ databases">
        <title>Complete sequence of Thermotogales bacterium TBF 19.5.1.</title>
        <authorList>
            <consortium name="US DOE Joint Genome Institute"/>
            <person name="Lucas S."/>
            <person name="Copeland A."/>
            <person name="Lapidus A."/>
            <person name="Glavina del Rio T."/>
            <person name="Tice H."/>
            <person name="Bruce D."/>
            <person name="Goodwin L."/>
            <person name="Pitluck S."/>
            <person name="Chertkov O."/>
            <person name="Brettin T."/>
            <person name="Detter J.C."/>
            <person name="Han C."/>
            <person name="Schmutz J."/>
            <person name="Larimer F."/>
            <person name="Land M."/>
            <person name="Hauser L."/>
            <person name="Kyrpides N."/>
            <person name="Ovchinnikova G."/>
            <person name="Noll K."/>
        </authorList>
    </citation>
    <scope>NUCLEOTIDE SEQUENCE [LARGE SCALE GENOMIC DNA]</scope>
    <source>
        <strain evidence="14">ATCC BAA-1733 / DSM 21960 / TBF 19.5.1</strain>
    </source>
</reference>
<dbReference type="Pfam" id="PF00764">
    <property type="entry name" value="Arginosuc_synth"/>
    <property type="match status" value="1"/>
</dbReference>
<comment type="similarity">
    <text evidence="10">Belongs to the argininosuccinate synthase family. Type 1 subfamily.</text>
</comment>
<keyword evidence="10" id="KW-0963">Cytoplasm</keyword>
<feature type="binding site" evidence="10">
    <location>
        <position position="35"/>
    </location>
    <ligand>
        <name>ATP</name>
        <dbReference type="ChEBI" id="CHEBI:30616"/>
    </ligand>
</feature>
<reference evidence="13 14" key="2">
    <citation type="journal article" date="2011" name="J. Bacteriol.">
        <title>Genome Sequence of Kosmotoga olearia Strain TBF 19.5.1, a Thermophilic Bacterium with a Wide Growth Temperature Range, Isolated from the Troll B Oil Platform in the North Sea.</title>
        <authorList>
            <person name="Swithers K.S."/>
            <person name="Dipippo J.L."/>
            <person name="Bruce D.C."/>
            <person name="Detter C."/>
            <person name="Tapia R."/>
            <person name="Han S."/>
            <person name="Goodwin L.A."/>
            <person name="Han J."/>
            <person name="Woyke T."/>
            <person name="Pitluck S."/>
            <person name="Pennacchio L."/>
            <person name="Nolan M."/>
            <person name="Mikhailova N."/>
            <person name="Land M.L."/>
            <person name="Nesbo C.L."/>
            <person name="Gogarten J.P."/>
            <person name="Noll K.M."/>
        </authorList>
    </citation>
    <scope>NUCLEOTIDE SEQUENCE [LARGE SCALE GENOMIC DNA]</scope>
    <source>
        <strain evidence="14">ATCC BAA-1733 / DSM 21960 / TBF 19.5.1</strain>
    </source>
</reference>
<dbReference type="HAMAP" id="MF_00005">
    <property type="entry name" value="Arg_succ_synth_type1"/>
    <property type="match status" value="1"/>
</dbReference>
<evidence type="ECO:0000256" key="7">
    <source>
        <dbReference type="ARBA" id="ARBA00022605"/>
    </source>
</evidence>
<evidence type="ECO:0000256" key="5">
    <source>
        <dbReference type="ARBA" id="ARBA00022571"/>
    </source>
</evidence>
<feature type="binding site" evidence="10">
    <location>
        <position position="188"/>
    </location>
    <ligand>
        <name>L-citrulline</name>
        <dbReference type="ChEBI" id="CHEBI:57743"/>
    </ligand>
</feature>
<dbReference type="GO" id="GO:0000053">
    <property type="term" value="P:argininosuccinate metabolic process"/>
    <property type="evidence" value="ECO:0007669"/>
    <property type="project" value="TreeGrafter"/>
</dbReference>
<dbReference type="RefSeq" id="WP_012744608.1">
    <property type="nucleotide sequence ID" value="NC_012785.1"/>
</dbReference>
<evidence type="ECO:0000256" key="10">
    <source>
        <dbReference type="HAMAP-Rule" id="MF_00005"/>
    </source>
</evidence>
<dbReference type="GO" id="GO:0005737">
    <property type="term" value="C:cytoplasm"/>
    <property type="evidence" value="ECO:0007669"/>
    <property type="project" value="UniProtKB-SubCell"/>
</dbReference>
<keyword evidence="14" id="KW-1185">Reference proteome</keyword>
<feature type="domain" description="Arginosuccinate synthase-like N-terminal" evidence="11">
    <location>
        <begin position="5"/>
        <end position="169"/>
    </location>
</feature>
<evidence type="ECO:0000259" key="12">
    <source>
        <dbReference type="Pfam" id="PF20979"/>
    </source>
</evidence>
<dbReference type="GO" id="GO:0000050">
    <property type="term" value="P:urea cycle"/>
    <property type="evidence" value="ECO:0007669"/>
    <property type="project" value="TreeGrafter"/>
</dbReference>
<keyword evidence="8 10" id="KW-0547">Nucleotide-binding</keyword>
<keyword evidence="6 10" id="KW-0436">Ligase</keyword>
<feature type="binding site" evidence="10">
    <location>
        <position position="269"/>
    </location>
    <ligand>
        <name>L-citrulline</name>
        <dbReference type="ChEBI" id="CHEBI:57743"/>
    </ligand>
</feature>
<organism evidence="13 14">
    <name type="scientific">Kosmotoga olearia (strain ATCC BAA-1733 / DSM 21960 / TBF 19.5.1)</name>
    <dbReference type="NCBI Taxonomy" id="521045"/>
    <lineage>
        <taxon>Bacteria</taxon>
        <taxon>Thermotogati</taxon>
        <taxon>Thermotogota</taxon>
        <taxon>Thermotogae</taxon>
        <taxon>Kosmotogales</taxon>
        <taxon>Kosmotogaceae</taxon>
        <taxon>Kosmotoga</taxon>
    </lineage>
</organism>
<feature type="binding site" evidence="10">
    <location>
        <position position="91"/>
    </location>
    <ligand>
        <name>L-citrulline</name>
        <dbReference type="ChEBI" id="CHEBI:57743"/>
    </ligand>
</feature>
<dbReference type="CDD" id="cd01999">
    <property type="entry name" value="ASS"/>
    <property type="match status" value="1"/>
</dbReference>
<evidence type="ECO:0000256" key="6">
    <source>
        <dbReference type="ARBA" id="ARBA00022598"/>
    </source>
</evidence>
<dbReference type="GO" id="GO:0005524">
    <property type="term" value="F:ATP binding"/>
    <property type="evidence" value="ECO:0007669"/>
    <property type="project" value="UniProtKB-UniRule"/>
</dbReference>
<sequence length="428" mass="48101">MKKEKVILAYSGGLDTSVILKWLSEKGFEVIAFVANVGQRDDFDAIKEKALKTGAKKVYVEDLRKEFVTDFIFPALMGNAIYEGRYLLGTSLARPLIAKKQVEIAEKEGAQYVAHGATGKGNDQVRFELNYAALNPHLKIISPWKDPEFLEKFKGRTDLINYAKEMGIPITVSEEKPYSEDENLMHISHEAGKLEDPMYIPEEHIFNWTVSPKDAPDEETLLEILFKNGIPTKVVNLDDGTEKTDPLELFEYLNEVGAKNGVGRVDMIENRFIGIKSRGVYETPGATILWIAHRDLEGIAMDKEVLHLRDMLTPKFSELIYNGFWFSPEIDFLLSAFKKAQEAVDGKVVVSIYKGNVTPVSRYSPTSLYDQALSSMDVEGGFNAIDSKGFINIHALRLKAHNLVLKGKDPFAWRKEIGNVYKTLGKGI</sequence>
<dbReference type="Gene3D" id="3.40.50.620">
    <property type="entry name" value="HUPs"/>
    <property type="match status" value="1"/>
</dbReference>
<name>C5CHW5_KOSOT</name>
<evidence type="ECO:0000313" key="14">
    <source>
        <dbReference type="Proteomes" id="UP000002382"/>
    </source>
</evidence>
<dbReference type="InterPro" id="IPR048268">
    <property type="entry name" value="Arginosuc_syn_C"/>
</dbReference>
<evidence type="ECO:0000256" key="2">
    <source>
        <dbReference type="ARBA" id="ARBA00011881"/>
    </source>
</evidence>
<dbReference type="EMBL" id="CP001634">
    <property type="protein sequence ID" value="ACR78820.1"/>
    <property type="molecule type" value="Genomic_DNA"/>
</dbReference>
<evidence type="ECO:0000256" key="4">
    <source>
        <dbReference type="ARBA" id="ARBA00014810"/>
    </source>
</evidence>
<dbReference type="STRING" id="521045.Kole_0092"/>
<feature type="binding site" evidence="10">
    <location>
        <position position="281"/>
    </location>
    <ligand>
        <name>L-citrulline</name>
        <dbReference type="ChEBI" id="CHEBI:57743"/>
    </ligand>
</feature>
<dbReference type="PROSITE" id="PS00564">
    <property type="entry name" value="ARGININOSUCCIN_SYN_1"/>
    <property type="match status" value="1"/>
</dbReference>
<feature type="binding site" evidence="10">
    <location>
        <position position="118"/>
    </location>
    <ligand>
        <name>L-aspartate</name>
        <dbReference type="ChEBI" id="CHEBI:29991"/>
    </ligand>
</feature>
<dbReference type="InterPro" id="IPR018223">
    <property type="entry name" value="Arginosuc_synth_CS"/>
</dbReference>
<dbReference type="Pfam" id="PF20979">
    <property type="entry name" value="Arginosuc_syn_C"/>
    <property type="match status" value="1"/>
</dbReference>
<dbReference type="SUPFAM" id="SSF69864">
    <property type="entry name" value="Argininosuccinate synthetase, C-terminal domain"/>
    <property type="match status" value="1"/>
</dbReference>
<dbReference type="Gene3D" id="3.90.1260.10">
    <property type="entry name" value="Argininosuccinate synthetase, chain A, domain 2"/>
    <property type="match status" value="1"/>
</dbReference>
<evidence type="ECO:0000256" key="9">
    <source>
        <dbReference type="ARBA" id="ARBA00022840"/>
    </source>
</evidence>
<accession>C5CHW5</accession>
<feature type="binding site" evidence="10">
    <location>
        <begin position="9"/>
        <end position="17"/>
    </location>
    <ligand>
        <name>ATP</name>
        <dbReference type="ChEBI" id="CHEBI:30616"/>
    </ligand>
</feature>
<dbReference type="FunFam" id="3.90.1260.10:FF:000003">
    <property type="entry name" value="Argininosuccinate synthase"/>
    <property type="match status" value="1"/>
</dbReference>
<dbReference type="EC" id="6.3.4.5" evidence="3 10"/>
<evidence type="ECO:0000259" key="11">
    <source>
        <dbReference type="Pfam" id="PF00764"/>
    </source>
</evidence>
<gene>
    <name evidence="10" type="primary">argG</name>
    <name evidence="13" type="ordered locus">Kole_0092</name>
</gene>
<dbReference type="InterPro" id="IPR001518">
    <property type="entry name" value="Arginosuc_synth"/>
</dbReference>
<dbReference type="SUPFAM" id="SSF52402">
    <property type="entry name" value="Adenine nucleotide alpha hydrolases-like"/>
    <property type="match status" value="1"/>
</dbReference>
<proteinExistence type="inferred from homology"/>